<accession>A0ABP4Q251</accession>
<dbReference type="SUPFAM" id="SSF51735">
    <property type="entry name" value="NAD(P)-binding Rossmann-fold domains"/>
    <property type="match status" value="1"/>
</dbReference>
<protein>
    <submittedName>
        <fullName evidence="2">NAD(P)H-binding protein</fullName>
    </submittedName>
</protein>
<dbReference type="Proteomes" id="UP001500190">
    <property type="component" value="Unassembled WGS sequence"/>
</dbReference>
<dbReference type="CDD" id="cd05243">
    <property type="entry name" value="SDR_a5"/>
    <property type="match status" value="1"/>
</dbReference>
<dbReference type="Gene3D" id="3.40.50.720">
    <property type="entry name" value="NAD(P)-binding Rossmann-like Domain"/>
    <property type="match status" value="1"/>
</dbReference>
<dbReference type="InterPro" id="IPR016040">
    <property type="entry name" value="NAD(P)-bd_dom"/>
</dbReference>
<gene>
    <name evidence="2" type="ORF">GCM10009742_50440</name>
</gene>
<dbReference type="InterPro" id="IPR036291">
    <property type="entry name" value="NAD(P)-bd_dom_sf"/>
</dbReference>
<name>A0ABP4Q251_9ACTN</name>
<organism evidence="2 3">
    <name type="scientific">Kribbella karoonensis</name>
    <dbReference type="NCBI Taxonomy" id="324851"/>
    <lineage>
        <taxon>Bacteria</taxon>
        <taxon>Bacillati</taxon>
        <taxon>Actinomycetota</taxon>
        <taxon>Actinomycetes</taxon>
        <taxon>Propionibacteriales</taxon>
        <taxon>Kribbellaceae</taxon>
        <taxon>Kribbella</taxon>
    </lineage>
</organism>
<reference evidence="3" key="1">
    <citation type="journal article" date="2019" name="Int. J. Syst. Evol. Microbiol.">
        <title>The Global Catalogue of Microorganisms (GCM) 10K type strain sequencing project: providing services to taxonomists for standard genome sequencing and annotation.</title>
        <authorList>
            <consortium name="The Broad Institute Genomics Platform"/>
            <consortium name="The Broad Institute Genome Sequencing Center for Infectious Disease"/>
            <person name="Wu L."/>
            <person name="Ma J."/>
        </authorList>
    </citation>
    <scope>NUCLEOTIDE SEQUENCE [LARGE SCALE GENOMIC DNA]</scope>
    <source>
        <strain evidence="3">JCM 14304</strain>
    </source>
</reference>
<comment type="caution">
    <text evidence="2">The sequence shown here is derived from an EMBL/GenBank/DDBJ whole genome shotgun (WGS) entry which is preliminary data.</text>
</comment>
<proteinExistence type="predicted"/>
<evidence type="ECO:0000313" key="3">
    <source>
        <dbReference type="Proteomes" id="UP001500190"/>
    </source>
</evidence>
<dbReference type="PANTHER" id="PTHR15020">
    <property type="entry name" value="FLAVIN REDUCTASE-RELATED"/>
    <property type="match status" value="1"/>
</dbReference>
<dbReference type="PANTHER" id="PTHR15020:SF50">
    <property type="entry name" value="UPF0659 PROTEIN YMR090W"/>
    <property type="match status" value="1"/>
</dbReference>
<feature type="domain" description="NAD(P)-binding" evidence="1">
    <location>
        <begin position="7"/>
        <end position="193"/>
    </location>
</feature>
<dbReference type="RefSeq" id="WP_344195507.1">
    <property type="nucleotide sequence ID" value="NZ_BAAAND010000008.1"/>
</dbReference>
<sequence>MRVVIAGGHGQIALRLTRLLSAGGHQVVGIVRNPDHEPDVVAAGGQAAVLDLEQADAAAVAGVLRGADVAIFAAGAGPGSGDARKDTVDRGAAALFADAAEQAGVRRHLQVGSMGADRAGSLTDDSTFTVYLKAKWAAEEDLRARDLDWTILRPGGLTDDPGTGTVYLAEKTGNGRISRDDVALVLAGLCDTPAAIGRTLELVAGDTPVRDALQNL</sequence>
<evidence type="ECO:0000259" key="1">
    <source>
        <dbReference type="Pfam" id="PF13460"/>
    </source>
</evidence>
<dbReference type="Pfam" id="PF13460">
    <property type="entry name" value="NAD_binding_10"/>
    <property type="match status" value="1"/>
</dbReference>
<dbReference type="EMBL" id="BAAAND010000008">
    <property type="protein sequence ID" value="GAA1597294.1"/>
    <property type="molecule type" value="Genomic_DNA"/>
</dbReference>
<evidence type="ECO:0000313" key="2">
    <source>
        <dbReference type="EMBL" id="GAA1597294.1"/>
    </source>
</evidence>
<keyword evidence="3" id="KW-1185">Reference proteome</keyword>